<proteinExistence type="inferred from homology"/>
<dbReference type="InterPro" id="IPR035414">
    <property type="entry name" value="Peptidase_M1_pepN_Ig-like"/>
</dbReference>
<dbReference type="OrthoDB" id="100605at2"/>
<keyword evidence="6 18" id="KW-0031">Aminopeptidase</keyword>
<gene>
    <name evidence="18" type="primary">pepN</name>
    <name evidence="18" type="ORF">SAHL_16310</name>
</gene>
<dbReference type="GO" id="GO:0006508">
    <property type="term" value="P:proteolysis"/>
    <property type="evidence" value="ECO:0007669"/>
    <property type="project" value="UniProtKB-UniRule"/>
</dbReference>
<evidence type="ECO:0000313" key="19">
    <source>
        <dbReference type="Proteomes" id="UP000285123"/>
    </source>
</evidence>
<feature type="domain" description="Peptidase M1 membrane alanine aminopeptidase" evidence="14">
    <location>
        <begin position="230"/>
        <end position="443"/>
    </location>
</feature>
<dbReference type="InterPro" id="IPR012779">
    <property type="entry name" value="Peptidase_M1_pepN"/>
</dbReference>
<keyword evidence="10" id="KW-0862">Zinc</keyword>
<dbReference type="InterPro" id="IPR001930">
    <property type="entry name" value="Peptidase_M1"/>
</dbReference>
<dbReference type="Pfam" id="PF17900">
    <property type="entry name" value="Peptidase_M1_N"/>
    <property type="match status" value="1"/>
</dbReference>
<evidence type="ECO:0000256" key="3">
    <source>
        <dbReference type="ARBA" id="ARBA00010136"/>
    </source>
</evidence>
<dbReference type="InterPro" id="IPR024601">
    <property type="entry name" value="Peptidase_M1_pepN_C"/>
</dbReference>
<dbReference type="RefSeq" id="WP_123592458.1">
    <property type="nucleotide sequence ID" value="NZ_AYKF01000132.1"/>
</dbReference>
<dbReference type="EC" id="3.4.11.2" evidence="4 13"/>
<evidence type="ECO:0000256" key="5">
    <source>
        <dbReference type="ARBA" id="ARBA00015611"/>
    </source>
</evidence>
<keyword evidence="8" id="KW-0479">Metal-binding</keyword>
<dbReference type="InterPro" id="IPR037144">
    <property type="entry name" value="Peptidase_M1_pepN_C_sf"/>
</dbReference>
<dbReference type="AlphaFoldDB" id="A0A423PE97"/>
<feature type="domain" description="Aminopeptidase N-like N-terminal" evidence="17">
    <location>
        <begin position="104"/>
        <end position="190"/>
    </location>
</feature>
<dbReference type="GO" id="GO:0016285">
    <property type="term" value="F:alanyl aminopeptidase activity"/>
    <property type="evidence" value="ECO:0007669"/>
    <property type="project" value="UniProtKB-EC"/>
</dbReference>
<evidence type="ECO:0000256" key="8">
    <source>
        <dbReference type="ARBA" id="ARBA00022723"/>
    </source>
</evidence>
<dbReference type="GO" id="GO:0008237">
    <property type="term" value="F:metallopeptidase activity"/>
    <property type="evidence" value="ECO:0007669"/>
    <property type="project" value="UniProtKB-UniRule"/>
</dbReference>
<comment type="similarity">
    <text evidence="3">Belongs to the peptidase M1 family.</text>
</comment>
<dbReference type="EMBL" id="AYKF01000132">
    <property type="protein sequence ID" value="ROO23922.1"/>
    <property type="molecule type" value="Genomic_DNA"/>
</dbReference>
<evidence type="ECO:0000256" key="1">
    <source>
        <dbReference type="ARBA" id="ARBA00000098"/>
    </source>
</evidence>
<feature type="domain" description="Peptidase M1 alanyl aminopeptidase C-terminal" evidence="16">
    <location>
        <begin position="543"/>
        <end position="863"/>
    </location>
</feature>
<evidence type="ECO:0000256" key="12">
    <source>
        <dbReference type="ARBA" id="ARBA00059739"/>
    </source>
</evidence>
<dbReference type="InterPro" id="IPR042097">
    <property type="entry name" value="Aminopeptidase_N-like_N_sf"/>
</dbReference>
<dbReference type="SUPFAM" id="SSF55486">
    <property type="entry name" value="Metalloproteases ('zincins'), catalytic domain"/>
    <property type="match status" value="1"/>
</dbReference>
<reference evidence="18 19" key="1">
    <citation type="submission" date="2013-10" db="EMBL/GenBank/DDBJ databases">
        <title>Salinisphaera halophila YIM 95161 Genome Sequencing.</title>
        <authorList>
            <person name="Lai Q."/>
            <person name="Li C."/>
            <person name="Shao Z."/>
        </authorList>
    </citation>
    <scope>NUCLEOTIDE SEQUENCE [LARGE SCALE GENOMIC DNA]</scope>
    <source>
        <strain evidence="18 19">YIM 95161</strain>
    </source>
</reference>
<dbReference type="CDD" id="cd09600">
    <property type="entry name" value="M1_APN"/>
    <property type="match status" value="1"/>
</dbReference>
<dbReference type="Pfam" id="PF01433">
    <property type="entry name" value="Peptidase_M1"/>
    <property type="match status" value="1"/>
</dbReference>
<evidence type="ECO:0000256" key="4">
    <source>
        <dbReference type="ARBA" id="ARBA00012564"/>
    </source>
</evidence>
<feature type="domain" description="Peptidase M1 alanyl aminopeptidase Ig-like fold" evidence="15">
    <location>
        <begin position="448"/>
        <end position="539"/>
    </location>
</feature>
<dbReference type="SUPFAM" id="SSF63737">
    <property type="entry name" value="Leukotriene A4 hydrolase N-terminal domain"/>
    <property type="match status" value="1"/>
</dbReference>
<dbReference type="NCBIfam" id="TIGR02414">
    <property type="entry name" value="pepN_proteo"/>
    <property type="match status" value="1"/>
</dbReference>
<dbReference type="Gene3D" id="1.10.390.10">
    <property type="entry name" value="Neutral Protease Domain 2"/>
    <property type="match status" value="1"/>
</dbReference>
<dbReference type="Gene3D" id="2.60.40.1730">
    <property type="entry name" value="tricorn interacting facor f3 domain"/>
    <property type="match status" value="1"/>
</dbReference>
<dbReference type="PANTHER" id="PTHR46322:SF1">
    <property type="entry name" value="PUROMYCIN-SENSITIVE AMINOPEPTIDASE"/>
    <property type="match status" value="1"/>
</dbReference>
<evidence type="ECO:0000259" key="15">
    <source>
        <dbReference type="Pfam" id="PF11940"/>
    </source>
</evidence>
<accession>A0A423PE97</accession>
<keyword evidence="9" id="KW-0378">Hydrolase</keyword>
<comment type="caution">
    <text evidence="18">The sequence shown here is derived from an EMBL/GenBank/DDBJ whole genome shotgun (WGS) entry which is preliminary data.</text>
</comment>
<dbReference type="Gene3D" id="1.25.50.10">
    <property type="entry name" value="Peptidase M1, alanyl aminopeptidase, C-terminal domain"/>
    <property type="match status" value="1"/>
</dbReference>
<dbReference type="GO" id="GO:0008270">
    <property type="term" value="F:zinc ion binding"/>
    <property type="evidence" value="ECO:0007669"/>
    <property type="project" value="InterPro"/>
</dbReference>
<evidence type="ECO:0000259" key="17">
    <source>
        <dbReference type="Pfam" id="PF17900"/>
    </source>
</evidence>
<dbReference type="Gene3D" id="2.60.40.1840">
    <property type="match status" value="1"/>
</dbReference>
<dbReference type="InterPro" id="IPR038438">
    <property type="entry name" value="PepN_Ig-like_sf"/>
</dbReference>
<dbReference type="Gene3D" id="3.30.2010.30">
    <property type="match status" value="1"/>
</dbReference>
<dbReference type="Proteomes" id="UP000285123">
    <property type="component" value="Unassembled WGS sequence"/>
</dbReference>
<comment type="function">
    <text evidence="12">Aminopeptidase N is involved in the degradation of intracellular peptides generated by protein breakdown during normal growth as well as in response to nutrient starvation.</text>
</comment>
<dbReference type="PRINTS" id="PR00756">
    <property type="entry name" value="ALADIPTASE"/>
</dbReference>
<evidence type="ECO:0000256" key="6">
    <source>
        <dbReference type="ARBA" id="ARBA00022438"/>
    </source>
</evidence>
<evidence type="ECO:0000256" key="9">
    <source>
        <dbReference type="ARBA" id="ARBA00022801"/>
    </source>
</evidence>
<keyword evidence="11" id="KW-0482">Metalloprotease</keyword>
<protein>
    <recommendedName>
        <fullName evidence="5 13">Aminopeptidase N</fullName>
        <ecNumber evidence="4 13">3.4.11.2</ecNumber>
    </recommendedName>
</protein>
<dbReference type="InterPro" id="IPR045357">
    <property type="entry name" value="Aminopeptidase_N-like_N"/>
</dbReference>
<dbReference type="Pfam" id="PF17432">
    <property type="entry name" value="DUF3458_C"/>
    <property type="match status" value="1"/>
</dbReference>
<keyword evidence="7" id="KW-0645">Protease</keyword>
<comment type="catalytic activity">
    <reaction evidence="1">
        <text>Release of an N-terminal amino acid, Xaa-|-Yaa- from a peptide, amide or arylamide. Xaa is preferably Ala, but may be most amino acids including Pro (slow action). When a terminal hydrophobic residue is followed by a prolyl residue, the two may be released as an intact Xaa-Pro dipeptide.</text>
        <dbReference type="EC" id="3.4.11.2"/>
    </reaction>
</comment>
<dbReference type="InterPro" id="IPR014782">
    <property type="entry name" value="Peptidase_M1_dom"/>
</dbReference>
<dbReference type="InterPro" id="IPR027268">
    <property type="entry name" value="Peptidase_M4/M1_CTD_sf"/>
</dbReference>
<organism evidence="18 19">
    <name type="scientific">Salinisphaera orenii YIM 95161</name>
    <dbReference type="NCBI Taxonomy" id="1051139"/>
    <lineage>
        <taxon>Bacteria</taxon>
        <taxon>Pseudomonadati</taxon>
        <taxon>Pseudomonadota</taxon>
        <taxon>Gammaproteobacteria</taxon>
        <taxon>Salinisphaerales</taxon>
        <taxon>Salinisphaeraceae</taxon>
        <taxon>Salinisphaera</taxon>
    </lineage>
</organism>
<name>A0A423PE97_9GAMM</name>
<comment type="cofactor">
    <cofactor evidence="2">
        <name>Zn(2+)</name>
        <dbReference type="ChEBI" id="CHEBI:29105"/>
    </cofactor>
</comment>
<dbReference type="FunFam" id="2.60.40.1730:FF:000005">
    <property type="entry name" value="Aminopeptidase N"/>
    <property type="match status" value="1"/>
</dbReference>
<evidence type="ECO:0000256" key="13">
    <source>
        <dbReference type="NCBIfam" id="TIGR02414"/>
    </source>
</evidence>
<dbReference type="Pfam" id="PF11940">
    <property type="entry name" value="DUF3458"/>
    <property type="match status" value="1"/>
</dbReference>
<evidence type="ECO:0000256" key="10">
    <source>
        <dbReference type="ARBA" id="ARBA00022833"/>
    </source>
</evidence>
<evidence type="ECO:0000256" key="7">
    <source>
        <dbReference type="ARBA" id="ARBA00022670"/>
    </source>
</evidence>
<evidence type="ECO:0000256" key="2">
    <source>
        <dbReference type="ARBA" id="ARBA00001947"/>
    </source>
</evidence>
<evidence type="ECO:0000313" key="18">
    <source>
        <dbReference type="EMBL" id="ROO23922.1"/>
    </source>
</evidence>
<evidence type="ECO:0000259" key="14">
    <source>
        <dbReference type="Pfam" id="PF01433"/>
    </source>
</evidence>
<evidence type="ECO:0000259" key="16">
    <source>
        <dbReference type="Pfam" id="PF17432"/>
    </source>
</evidence>
<sequence length="872" mass="95899">MTGNPQRKYRADYQPPAWLIDDVELDFDIGSAQTHVRATHSVRRNPDGPAAEDWRLDGRDMTLVSVAIDGRRLGESEYSCGDSALVLHGPPEAFTLTVETRIDPEHNLSLEGLYRSGDILCTQCEATGFSRITYFPDRPDVMSRYVTRITADAQAHPVLLSNGDCVEIGSAGAGRHYAVFEDPFVKPCYLFALVAGDLGVLRDSHTTPSGRTIDLRLYTEHGNEDQCAHAMASLKQAMVWDEATYGLEYDLDSYAIVAVGSFNMGAMENKSLNVFNTACIFAAPETATDDDFALVRDVVAHEYFHNYTGNRVTCRDWFQLSLKEGLTVHREHQFAIDQGSPGVTRIEQVRAIREVQFPEDAGPRAHPVRPESYVEMNNFYTITVYHKGAELIRMMEAMAGRDAFIAGVRHYLAKHDGQAVTIEDFVVAIEESTGLDLAQFRRWYAQAGTPRVGVQTDYREGALALTLTQSTPATPGQPDKADFDIPVSVALFDDAGRMVREPEVLRLDTAQAEWRFEGLAGEPTVSALRGFTAPVRLDHAPDDAALARLMAHDSDPVCRWDAAQSLFLKTLVAGVAARSGGEALPEPSERLFEAIAHLLSNPPADRALLAAMLTLPSVTRIGEEFDAIDIHAVCAARDHLKQAIATRFLEEFEALRADHAALQAYVFDVEEAGRRRVFRLALDYLAAVDAPGLRERALELSRTADNMTDRMAALEALRDLPGAARDTALAEFAERWADYPLVMDKWLRLQAGTRRADSVEQVTALLDDARFDFTNPNRVRALLGGFARGNPAGFHRADSGGYTLIADQVVRLDALNPQLAAALAGLLTPWRRHAEPEASAMRAALARVGEGVHSDNTREIVEAGLAEAPRSG</sequence>
<evidence type="ECO:0000256" key="11">
    <source>
        <dbReference type="ARBA" id="ARBA00023049"/>
    </source>
</evidence>
<dbReference type="PANTHER" id="PTHR46322">
    <property type="entry name" value="PUROMYCIN-SENSITIVE AMINOPEPTIDASE"/>
    <property type="match status" value="1"/>
</dbReference>
<dbReference type="FunFam" id="3.30.2010.30:FF:000002">
    <property type="entry name" value="Putative aminopeptidase N"/>
    <property type="match status" value="1"/>
</dbReference>